<proteinExistence type="predicted"/>
<evidence type="ECO:0000313" key="1">
    <source>
        <dbReference type="EMBL" id="MDR6780614.1"/>
    </source>
</evidence>
<keyword evidence="2" id="KW-1185">Reference proteome</keyword>
<accession>A0ABU1QLV7</accession>
<gene>
    <name evidence="1" type="ORF">J2W98_004921</name>
</gene>
<reference evidence="1 2" key="1">
    <citation type="submission" date="2023-07" db="EMBL/GenBank/DDBJ databases">
        <title>Sorghum-associated microbial communities from plants grown in Nebraska, USA.</title>
        <authorList>
            <person name="Schachtman D."/>
        </authorList>
    </citation>
    <scope>NUCLEOTIDE SEQUENCE [LARGE SCALE GENOMIC DNA]</scope>
    <source>
        <strain evidence="1 2">BE143</strain>
    </source>
</reference>
<name>A0ABU1QLV7_9BACL</name>
<dbReference type="EMBL" id="JAVDUG010000009">
    <property type="protein sequence ID" value="MDR6780614.1"/>
    <property type="molecule type" value="Genomic_DNA"/>
</dbReference>
<dbReference type="RefSeq" id="WP_176716846.1">
    <property type="nucleotide sequence ID" value="NZ_JAVDUG010000009.1"/>
</dbReference>
<protein>
    <submittedName>
        <fullName evidence="1">Uncharacterized protein</fullName>
    </submittedName>
</protein>
<organism evidence="1 2">
    <name type="scientific">Paenibacillus peoriae</name>
    <dbReference type="NCBI Taxonomy" id="59893"/>
    <lineage>
        <taxon>Bacteria</taxon>
        <taxon>Bacillati</taxon>
        <taxon>Bacillota</taxon>
        <taxon>Bacilli</taxon>
        <taxon>Bacillales</taxon>
        <taxon>Paenibacillaceae</taxon>
        <taxon>Paenibacillus</taxon>
    </lineage>
</organism>
<evidence type="ECO:0000313" key="2">
    <source>
        <dbReference type="Proteomes" id="UP001266807"/>
    </source>
</evidence>
<comment type="caution">
    <text evidence="1">The sequence shown here is derived from an EMBL/GenBank/DDBJ whole genome shotgun (WGS) entry which is preliminary data.</text>
</comment>
<sequence length="45" mass="5084">MASEQGMAGYWGYGGVSAFRWMKACWHKLSSSNAFTLVQIDVFTY</sequence>
<dbReference type="Proteomes" id="UP001266807">
    <property type="component" value="Unassembled WGS sequence"/>
</dbReference>